<proteinExistence type="predicted"/>
<feature type="region of interest" description="Disordered" evidence="1">
    <location>
        <begin position="1"/>
        <end position="37"/>
    </location>
</feature>
<feature type="compositionally biased region" description="Basic residues" evidence="1">
    <location>
        <begin position="1"/>
        <end position="13"/>
    </location>
</feature>
<evidence type="ECO:0000256" key="1">
    <source>
        <dbReference type="SAM" id="MobiDB-lite"/>
    </source>
</evidence>
<dbReference type="Proteomes" id="UP000236161">
    <property type="component" value="Unassembled WGS sequence"/>
</dbReference>
<reference evidence="3 4" key="1">
    <citation type="journal article" date="2017" name="Nature">
        <title>The Apostasia genome and the evolution of orchids.</title>
        <authorList>
            <person name="Zhang G.Q."/>
            <person name="Liu K.W."/>
            <person name="Li Z."/>
            <person name="Lohaus R."/>
            <person name="Hsiao Y.Y."/>
            <person name="Niu S.C."/>
            <person name="Wang J.Y."/>
            <person name="Lin Y.C."/>
            <person name="Xu Q."/>
            <person name="Chen L.J."/>
            <person name="Yoshida K."/>
            <person name="Fujiwara S."/>
            <person name="Wang Z.W."/>
            <person name="Zhang Y.Q."/>
            <person name="Mitsuda N."/>
            <person name="Wang M."/>
            <person name="Liu G.H."/>
            <person name="Pecoraro L."/>
            <person name="Huang H.X."/>
            <person name="Xiao X.J."/>
            <person name="Lin M."/>
            <person name="Wu X.Y."/>
            <person name="Wu W.L."/>
            <person name="Chen Y.Y."/>
            <person name="Chang S.B."/>
            <person name="Sakamoto S."/>
            <person name="Ohme-Takagi M."/>
            <person name="Yagi M."/>
            <person name="Zeng S.J."/>
            <person name="Shen C.Y."/>
            <person name="Yeh C.M."/>
            <person name="Luo Y.B."/>
            <person name="Tsai W.C."/>
            <person name="Van de Peer Y."/>
            <person name="Liu Z.J."/>
        </authorList>
    </citation>
    <scope>NUCLEOTIDE SEQUENCE [LARGE SCALE GENOMIC DNA]</scope>
    <source>
        <strain evidence="4">cv. Shenzhen</strain>
        <tissue evidence="3">Stem</tissue>
    </source>
</reference>
<dbReference type="EMBL" id="KZ454830">
    <property type="protein sequence ID" value="PKA45631.1"/>
    <property type="molecule type" value="Genomic_DNA"/>
</dbReference>
<protein>
    <submittedName>
        <fullName evidence="3">Uncharacterized protein</fullName>
    </submittedName>
</protein>
<keyword evidence="2" id="KW-1133">Transmembrane helix</keyword>
<keyword evidence="2" id="KW-0472">Membrane</keyword>
<feature type="transmembrane region" description="Helical" evidence="2">
    <location>
        <begin position="109"/>
        <end position="128"/>
    </location>
</feature>
<keyword evidence="2" id="KW-0812">Transmembrane</keyword>
<sequence>MTRKSKPRKRKITYHSPSSQEPKPPTPKEESNGDLSKYSFFSPVEPSAPNTFLIPETHTANRTEGKNKVKLGAEQTVKMRTMHMELENEFQAILFLYMGLHSHLHLQPILLFVLWLIIPLLLLILLLLNY</sequence>
<organism evidence="3 4">
    <name type="scientific">Apostasia shenzhenica</name>
    <dbReference type="NCBI Taxonomy" id="1088818"/>
    <lineage>
        <taxon>Eukaryota</taxon>
        <taxon>Viridiplantae</taxon>
        <taxon>Streptophyta</taxon>
        <taxon>Embryophyta</taxon>
        <taxon>Tracheophyta</taxon>
        <taxon>Spermatophyta</taxon>
        <taxon>Magnoliopsida</taxon>
        <taxon>Liliopsida</taxon>
        <taxon>Asparagales</taxon>
        <taxon>Orchidaceae</taxon>
        <taxon>Apostasioideae</taxon>
        <taxon>Apostasia</taxon>
    </lineage>
</organism>
<gene>
    <name evidence="3" type="ORF">AXF42_Ash010971</name>
</gene>
<dbReference type="AlphaFoldDB" id="A0A2H9ZQR1"/>
<keyword evidence="4" id="KW-1185">Reference proteome</keyword>
<evidence type="ECO:0000313" key="3">
    <source>
        <dbReference type="EMBL" id="PKA45631.1"/>
    </source>
</evidence>
<accession>A0A2H9ZQR1</accession>
<name>A0A2H9ZQR1_9ASPA</name>
<evidence type="ECO:0000313" key="4">
    <source>
        <dbReference type="Proteomes" id="UP000236161"/>
    </source>
</evidence>
<evidence type="ECO:0000256" key="2">
    <source>
        <dbReference type="SAM" id="Phobius"/>
    </source>
</evidence>